<reference evidence="2" key="2">
    <citation type="submission" date="2019-12" db="EMBL/GenBank/DDBJ databases">
        <authorList>
            <person name="Studholme D.J."/>
            <person name="Sarris P."/>
        </authorList>
    </citation>
    <scope>NUCLEOTIDE SEQUENCE</scope>
    <source>
        <strain evidence="2">PFS-1207/04</strain>
        <tissue evidence="2">Leaf</tissue>
    </source>
</reference>
<proteinExistence type="predicted"/>
<reference evidence="1" key="1">
    <citation type="submission" date="2019-12" db="EMBL/GenBank/DDBJ databases">
        <title>Genome sequencing and annotation of Brassica cretica.</title>
        <authorList>
            <person name="Studholme D.J."/>
            <person name="Sarris P.F."/>
        </authorList>
    </citation>
    <scope>NUCLEOTIDE SEQUENCE</scope>
    <source>
        <strain evidence="1">PFS-102/07</strain>
        <tissue evidence="1">Leaf</tissue>
    </source>
</reference>
<gene>
    <name evidence="2" type="ORF">DY000_02007968</name>
    <name evidence="1" type="ORF">F2Q70_00012143</name>
</gene>
<dbReference type="AlphaFoldDB" id="A0A8S9M5B5"/>
<reference evidence="2 3" key="3">
    <citation type="journal article" date="2020" name="BMC Genomics">
        <title>Intraspecific diversification of the crop wild relative Brassica cretica Lam. using demographic model selection.</title>
        <authorList>
            <person name="Kioukis A."/>
            <person name="Michalopoulou V.A."/>
            <person name="Briers L."/>
            <person name="Pirintsos S."/>
            <person name="Studholme D.J."/>
            <person name="Pavlidis P."/>
            <person name="Sarris P.F."/>
        </authorList>
    </citation>
    <scope>NUCLEOTIDE SEQUENCE [LARGE SCALE GENOMIC DNA]</scope>
    <source>
        <strain evidence="3">cv. PFS-1207/04</strain>
        <strain evidence="2">PFS-1207/04</strain>
    </source>
</reference>
<evidence type="ECO:0000313" key="2">
    <source>
        <dbReference type="EMBL" id="KAF3542274.1"/>
    </source>
</evidence>
<accession>A0A8S9M5B5</accession>
<name>A0A8S9M5B5_BRACR</name>
<comment type="caution">
    <text evidence="1">The sequence shown here is derived from an EMBL/GenBank/DDBJ whole genome shotgun (WGS) entry which is preliminary data.</text>
</comment>
<evidence type="ECO:0000313" key="1">
    <source>
        <dbReference type="EMBL" id="KAF2613151.1"/>
    </source>
</evidence>
<dbReference type="EMBL" id="QGKY02000089">
    <property type="protein sequence ID" value="KAF2613151.1"/>
    <property type="molecule type" value="Genomic_DNA"/>
</dbReference>
<protein>
    <submittedName>
        <fullName evidence="1">Uncharacterized protein</fullName>
    </submittedName>
</protein>
<organism evidence="1">
    <name type="scientific">Brassica cretica</name>
    <name type="common">Mustard</name>
    <dbReference type="NCBI Taxonomy" id="69181"/>
    <lineage>
        <taxon>Eukaryota</taxon>
        <taxon>Viridiplantae</taxon>
        <taxon>Streptophyta</taxon>
        <taxon>Embryophyta</taxon>
        <taxon>Tracheophyta</taxon>
        <taxon>Spermatophyta</taxon>
        <taxon>Magnoliopsida</taxon>
        <taxon>eudicotyledons</taxon>
        <taxon>Gunneridae</taxon>
        <taxon>Pentapetalae</taxon>
        <taxon>rosids</taxon>
        <taxon>malvids</taxon>
        <taxon>Brassicales</taxon>
        <taxon>Brassicaceae</taxon>
        <taxon>Brassiceae</taxon>
        <taxon>Brassica</taxon>
    </lineage>
</organism>
<evidence type="ECO:0000313" key="3">
    <source>
        <dbReference type="Proteomes" id="UP000266723"/>
    </source>
</evidence>
<dbReference type="Proteomes" id="UP000266723">
    <property type="component" value="Unassembled WGS sequence"/>
</dbReference>
<keyword evidence="3" id="KW-1185">Reference proteome</keyword>
<sequence>MISSVLSEILVQSRAKRFPSSVSSKMSALSVSLSRVRRWLHQSPGFFNYLLGQDVGFIGLERDRST</sequence>
<dbReference type="EMBL" id="QGKV02000832">
    <property type="protein sequence ID" value="KAF3542274.1"/>
    <property type="molecule type" value="Genomic_DNA"/>
</dbReference>